<feature type="transmembrane region" description="Helical" evidence="8">
    <location>
        <begin position="88"/>
        <end position="117"/>
    </location>
</feature>
<dbReference type="RefSeq" id="WP_209858856.1">
    <property type="nucleotide sequence ID" value="NZ_JAGGLD010000001.1"/>
</dbReference>
<proteinExistence type="predicted"/>
<keyword evidence="1" id="KW-1003">Cell membrane</keyword>
<evidence type="ECO:0000313" key="9">
    <source>
        <dbReference type="EMBL" id="MBP1999494.1"/>
    </source>
</evidence>
<evidence type="ECO:0000256" key="2">
    <source>
        <dbReference type="ARBA" id="ARBA00022654"/>
    </source>
</evidence>
<name>A0ABS4JCN9_9BACL</name>
<evidence type="ECO:0000256" key="5">
    <source>
        <dbReference type="ARBA" id="ARBA00022801"/>
    </source>
</evidence>
<evidence type="ECO:0000256" key="3">
    <source>
        <dbReference type="ARBA" id="ARBA00022670"/>
    </source>
</evidence>
<keyword evidence="7 8" id="KW-0472">Membrane</keyword>
<evidence type="ECO:0000256" key="8">
    <source>
        <dbReference type="SAM" id="Phobius"/>
    </source>
</evidence>
<dbReference type="Pfam" id="PF04647">
    <property type="entry name" value="AgrB"/>
    <property type="match status" value="1"/>
</dbReference>
<accession>A0ABS4JCN9</accession>
<evidence type="ECO:0000256" key="4">
    <source>
        <dbReference type="ARBA" id="ARBA00022692"/>
    </source>
</evidence>
<evidence type="ECO:0000256" key="6">
    <source>
        <dbReference type="ARBA" id="ARBA00022989"/>
    </source>
</evidence>
<dbReference type="Proteomes" id="UP001519288">
    <property type="component" value="Unassembled WGS sequence"/>
</dbReference>
<evidence type="ECO:0000313" key="10">
    <source>
        <dbReference type="Proteomes" id="UP001519288"/>
    </source>
</evidence>
<dbReference type="InterPro" id="IPR006741">
    <property type="entry name" value="AgrB"/>
</dbReference>
<comment type="caution">
    <text evidence="9">The sequence shown here is derived from an EMBL/GenBank/DDBJ whole genome shotgun (WGS) entry which is preliminary data.</text>
</comment>
<keyword evidence="4 8" id="KW-0812">Transmembrane</keyword>
<reference evidence="9 10" key="1">
    <citation type="submission" date="2021-03" db="EMBL/GenBank/DDBJ databases">
        <title>Genomic Encyclopedia of Type Strains, Phase IV (KMG-IV): sequencing the most valuable type-strain genomes for metagenomic binning, comparative biology and taxonomic classification.</title>
        <authorList>
            <person name="Goeker M."/>
        </authorList>
    </citation>
    <scope>NUCLEOTIDE SEQUENCE [LARGE SCALE GENOMIC DNA]</scope>
    <source>
        <strain evidence="9 10">DSM 26806</strain>
    </source>
</reference>
<organism evidence="9 10">
    <name type="scientific">Paenibacillus shirakamiensis</name>
    <dbReference type="NCBI Taxonomy" id="1265935"/>
    <lineage>
        <taxon>Bacteria</taxon>
        <taxon>Bacillati</taxon>
        <taxon>Bacillota</taxon>
        <taxon>Bacilli</taxon>
        <taxon>Bacillales</taxon>
        <taxon>Paenibacillaceae</taxon>
        <taxon>Paenibacillus</taxon>
    </lineage>
</organism>
<evidence type="ECO:0000256" key="1">
    <source>
        <dbReference type="ARBA" id="ARBA00022475"/>
    </source>
</evidence>
<keyword evidence="3" id="KW-0645">Protease</keyword>
<keyword evidence="5" id="KW-0378">Hydrolase</keyword>
<keyword evidence="2" id="KW-0673">Quorum sensing</keyword>
<sequence length="173" mass="18941">MIETMALHIATGIKRLVPEHPASIAVLKHALGILINTFMIIGLCIFISKWIGTIPEMLMILVAFPGLRMVSGGIHLKSGMKCVLITTAAFVILSLLTFSYSVVVVLNILNIILVFLFAPSDIEKQSRIKSRHYPKLKLASTLIVAINLLIGSPTLAVSFLLQALTLVPWKEVK</sequence>
<feature type="transmembrane region" description="Helical" evidence="8">
    <location>
        <begin position="138"/>
        <end position="161"/>
    </location>
</feature>
<gene>
    <name evidence="9" type="ORF">J2Z69_000513</name>
</gene>
<evidence type="ECO:0000256" key="7">
    <source>
        <dbReference type="ARBA" id="ARBA00023136"/>
    </source>
</evidence>
<protein>
    <submittedName>
        <fullName evidence="9">Accessory gene regulator B</fullName>
    </submittedName>
</protein>
<dbReference type="SMART" id="SM00793">
    <property type="entry name" value="AgrB"/>
    <property type="match status" value="1"/>
</dbReference>
<keyword evidence="6 8" id="KW-1133">Transmembrane helix</keyword>
<dbReference type="EMBL" id="JAGGLD010000001">
    <property type="protein sequence ID" value="MBP1999494.1"/>
    <property type="molecule type" value="Genomic_DNA"/>
</dbReference>
<keyword evidence="10" id="KW-1185">Reference proteome</keyword>
<feature type="transmembrane region" description="Helical" evidence="8">
    <location>
        <begin position="26"/>
        <end position="46"/>
    </location>
</feature>